<dbReference type="Proteomes" id="UP001152885">
    <property type="component" value="Unassembled WGS sequence"/>
</dbReference>
<dbReference type="EMBL" id="CANTUO010000006">
    <property type="protein sequence ID" value="CAI5760386.1"/>
    <property type="molecule type" value="Genomic_DNA"/>
</dbReference>
<dbReference type="PROSITE" id="PS01119">
    <property type="entry name" value="COPPER_FIST_1"/>
    <property type="match status" value="1"/>
</dbReference>
<keyword evidence="6" id="KW-0804">Transcription</keyword>
<dbReference type="GO" id="GO:0000978">
    <property type="term" value="F:RNA polymerase II cis-regulatory region sequence-specific DNA binding"/>
    <property type="evidence" value="ECO:0007669"/>
    <property type="project" value="TreeGrafter"/>
</dbReference>
<keyword evidence="4" id="KW-0186">Copper</keyword>
<comment type="caution">
    <text evidence="9">The sequence shown here is derived from an EMBL/GenBank/DDBJ whole genome shotgun (WGS) entry which is preliminary data.</text>
</comment>
<keyword evidence="10" id="KW-1185">Reference proteome</keyword>
<proteinExistence type="predicted"/>
<keyword evidence="7" id="KW-0539">Nucleus</keyword>
<dbReference type="GO" id="GO:0000981">
    <property type="term" value="F:DNA-binding transcription factor activity, RNA polymerase II-specific"/>
    <property type="evidence" value="ECO:0007669"/>
    <property type="project" value="TreeGrafter"/>
</dbReference>
<dbReference type="PROSITE" id="PS50073">
    <property type="entry name" value="COPPER_FIST_2"/>
    <property type="match status" value="1"/>
</dbReference>
<dbReference type="GO" id="GO:0045944">
    <property type="term" value="P:positive regulation of transcription by RNA polymerase II"/>
    <property type="evidence" value="ECO:0007669"/>
    <property type="project" value="TreeGrafter"/>
</dbReference>
<accession>A0A9W4XIP7</accession>
<dbReference type="FunFam" id="3.90.430.10:FF:000001">
    <property type="entry name" value="Copper fist DNA-binding protein"/>
    <property type="match status" value="1"/>
</dbReference>
<organism evidence="9 10">
    <name type="scientific">Candida verbasci</name>
    <dbReference type="NCBI Taxonomy" id="1227364"/>
    <lineage>
        <taxon>Eukaryota</taxon>
        <taxon>Fungi</taxon>
        <taxon>Dikarya</taxon>
        <taxon>Ascomycota</taxon>
        <taxon>Saccharomycotina</taxon>
        <taxon>Pichiomycetes</taxon>
        <taxon>Debaryomycetaceae</taxon>
        <taxon>Candida/Lodderomyces clade</taxon>
        <taxon>Candida</taxon>
    </lineage>
</organism>
<protein>
    <recommendedName>
        <fullName evidence="8">Copper-fist domain-containing protein</fullName>
    </recommendedName>
</protein>
<dbReference type="PRINTS" id="PR00617">
    <property type="entry name" value="COPPERFIST"/>
</dbReference>
<evidence type="ECO:0000313" key="9">
    <source>
        <dbReference type="EMBL" id="CAI5760386.1"/>
    </source>
</evidence>
<evidence type="ECO:0000256" key="1">
    <source>
        <dbReference type="ARBA" id="ARBA00004123"/>
    </source>
</evidence>
<dbReference type="GO" id="GO:0005507">
    <property type="term" value="F:copper ion binding"/>
    <property type="evidence" value="ECO:0007669"/>
    <property type="project" value="InterPro"/>
</dbReference>
<dbReference type="AlphaFoldDB" id="A0A9W4XIP7"/>
<evidence type="ECO:0000259" key="8">
    <source>
        <dbReference type="PROSITE" id="PS50073"/>
    </source>
</evidence>
<dbReference type="InterPro" id="IPR036395">
    <property type="entry name" value="Cu_fist_DNA-bd_dom_sf"/>
</dbReference>
<dbReference type="SMART" id="SM01090">
    <property type="entry name" value="Copper-fist"/>
    <property type="match status" value="1"/>
</dbReference>
<dbReference type="InterPro" id="IPR001083">
    <property type="entry name" value="Cu_fist_DNA-bd_dom"/>
</dbReference>
<dbReference type="GO" id="GO:0005634">
    <property type="term" value="C:nucleus"/>
    <property type="evidence" value="ECO:0007669"/>
    <property type="project" value="UniProtKB-SubCell"/>
</dbReference>
<dbReference type="PANTHER" id="PTHR28088:SF5">
    <property type="entry name" value="TRANSCRIPTIONAL ACTIVATOR HAA1-RELATED"/>
    <property type="match status" value="1"/>
</dbReference>
<sequence>MILIDNIKYACMECIRGHRSSSCKHHTRPLLQVRSKGRPVVYANGNPNHRIAVFAEEIDETTPTNYEEDSISCKSQPIVILKCSSKQVIDLNSGELIGPYDESKTQPNILQKQQQPKIIINDDSFINTSSCCTPKISKGKSCNCCNNKKKSVNKSQIIKSYITKKLNQDVQQNVELIPSCTIPGTCCCNDDCKCNGCEVHNNNNNNNNNDNNSNNNYKRPEEPISFCSCPPDSCDCTNCETHGIINGLKLDEYFNDNLHDFLLQDLSQLFPP</sequence>
<comment type="subcellular location">
    <subcellularLocation>
        <location evidence="1">Nucleus</location>
    </subcellularLocation>
</comment>
<evidence type="ECO:0000256" key="2">
    <source>
        <dbReference type="ARBA" id="ARBA00022723"/>
    </source>
</evidence>
<dbReference type="InterPro" id="IPR051763">
    <property type="entry name" value="Copper_Homeo_Regul"/>
</dbReference>
<dbReference type="Pfam" id="PF00649">
    <property type="entry name" value="Copper-fist"/>
    <property type="match status" value="1"/>
</dbReference>
<dbReference type="GO" id="GO:0006879">
    <property type="term" value="P:intracellular iron ion homeostasis"/>
    <property type="evidence" value="ECO:0007669"/>
    <property type="project" value="TreeGrafter"/>
</dbReference>
<evidence type="ECO:0000256" key="4">
    <source>
        <dbReference type="ARBA" id="ARBA00023008"/>
    </source>
</evidence>
<evidence type="ECO:0000313" key="10">
    <source>
        <dbReference type="Proteomes" id="UP001152885"/>
    </source>
</evidence>
<evidence type="ECO:0000256" key="7">
    <source>
        <dbReference type="ARBA" id="ARBA00023242"/>
    </source>
</evidence>
<dbReference type="SMART" id="SM00412">
    <property type="entry name" value="Cu_FIST"/>
    <property type="match status" value="1"/>
</dbReference>
<dbReference type="GO" id="GO:0006878">
    <property type="term" value="P:intracellular copper ion homeostasis"/>
    <property type="evidence" value="ECO:0007669"/>
    <property type="project" value="TreeGrafter"/>
</dbReference>
<feature type="domain" description="Copper-fist" evidence="8">
    <location>
        <begin position="1"/>
        <end position="40"/>
    </location>
</feature>
<dbReference type="Gene3D" id="3.90.430.10">
    <property type="entry name" value="Copper fist DNA-binding domain"/>
    <property type="match status" value="1"/>
</dbReference>
<name>A0A9W4XIP7_9ASCO</name>
<evidence type="ECO:0000256" key="3">
    <source>
        <dbReference type="ARBA" id="ARBA00022833"/>
    </source>
</evidence>
<dbReference type="PANTHER" id="PTHR28088">
    <property type="entry name" value="TRANSCRIPTIONAL ACTIVATOR HAA1-RELATED"/>
    <property type="match status" value="1"/>
</dbReference>
<dbReference type="OrthoDB" id="5600085at2759"/>
<gene>
    <name evidence="9" type="ORF">CANVERA_P4896</name>
</gene>
<evidence type="ECO:0000256" key="6">
    <source>
        <dbReference type="ARBA" id="ARBA00023163"/>
    </source>
</evidence>
<evidence type="ECO:0000256" key="5">
    <source>
        <dbReference type="ARBA" id="ARBA00023015"/>
    </source>
</evidence>
<keyword evidence="2" id="KW-0479">Metal-binding</keyword>
<keyword evidence="3" id="KW-0862">Zinc</keyword>
<keyword evidence="5" id="KW-0805">Transcription regulation</keyword>
<dbReference type="SUPFAM" id="SSF57879">
    <property type="entry name" value="Zinc domain conserved in yeast copper-regulated transcription factors"/>
    <property type="match status" value="1"/>
</dbReference>
<reference evidence="9" key="1">
    <citation type="submission" date="2022-12" db="EMBL/GenBank/DDBJ databases">
        <authorList>
            <person name="Brejova B."/>
        </authorList>
    </citation>
    <scope>NUCLEOTIDE SEQUENCE</scope>
</reference>